<reference evidence="11 12" key="1">
    <citation type="submission" date="2019-12" db="EMBL/GenBank/DDBJ databases">
        <authorList>
            <person name="Feng G."/>
            <person name="Zhu H."/>
        </authorList>
    </citation>
    <scope>NUCLEOTIDE SEQUENCE [LARGE SCALE GENOMIC DNA]</scope>
    <source>
        <strain evidence="11 12">FGD1</strain>
    </source>
</reference>
<dbReference type="Gene3D" id="3.30.200.20">
    <property type="entry name" value="Phosphorylase Kinase, domain 1"/>
    <property type="match status" value="1"/>
</dbReference>
<evidence type="ECO:0000259" key="10">
    <source>
        <dbReference type="Pfam" id="PF01636"/>
    </source>
</evidence>
<evidence type="ECO:0000256" key="9">
    <source>
        <dbReference type="NCBIfam" id="TIGR00938"/>
    </source>
</evidence>
<dbReference type="NCBIfam" id="NF003558">
    <property type="entry name" value="PRK05231.1"/>
    <property type="match status" value="1"/>
</dbReference>
<keyword evidence="1 8" id="KW-0028">Amino-acid biosynthesis</keyword>
<keyword evidence="6 8" id="KW-0067">ATP-binding</keyword>
<accession>A0A7X4GH11</accession>
<evidence type="ECO:0000313" key="12">
    <source>
        <dbReference type="Proteomes" id="UP000465810"/>
    </source>
</evidence>
<keyword evidence="2 8" id="KW-0808">Transferase</keyword>
<comment type="catalytic activity">
    <reaction evidence="8">
        <text>L-homoserine + ATP = O-phospho-L-homoserine + ADP + H(+)</text>
        <dbReference type="Rhea" id="RHEA:13985"/>
        <dbReference type="ChEBI" id="CHEBI:15378"/>
        <dbReference type="ChEBI" id="CHEBI:30616"/>
        <dbReference type="ChEBI" id="CHEBI:57476"/>
        <dbReference type="ChEBI" id="CHEBI:57590"/>
        <dbReference type="ChEBI" id="CHEBI:456216"/>
        <dbReference type="EC" id="2.7.1.39"/>
    </reaction>
</comment>
<evidence type="ECO:0000256" key="8">
    <source>
        <dbReference type="HAMAP-Rule" id="MF_00301"/>
    </source>
</evidence>
<evidence type="ECO:0000313" key="11">
    <source>
        <dbReference type="EMBL" id="MYL97424.1"/>
    </source>
</evidence>
<dbReference type="HAMAP" id="MF_00301">
    <property type="entry name" value="Homoser_kinase_2"/>
    <property type="match status" value="1"/>
</dbReference>
<dbReference type="AlphaFoldDB" id="A0A7X4GH11"/>
<dbReference type="Gene3D" id="3.90.1200.10">
    <property type="match status" value="1"/>
</dbReference>
<dbReference type="GO" id="GO:0009088">
    <property type="term" value="P:threonine biosynthetic process"/>
    <property type="evidence" value="ECO:0007669"/>
    <property type="project" value="UniProtKB-UniRule"/>
</dbReference>
<evidence type="ECO:0000256" key="3">
    <source>
        <dbReference type="ARBA" id="ARBA00022697"/>
    </source>
</evidence>
<evidence type="ECO:0000256" key="2">
    <source>
        <dbReference type="ARBA" id="ARBA00022679"/>
    </source>
</evidence>
<name>A0A7X4GH11_9SPHN</name>
<dbReference type="RefSeq" id="WP_160985142.1">
    <property type="nucleotide sequence ID" value="NZ_WVTD01000003.1"/>
</dbReference>
<feature type="domain" description="Aminoglycoside phosphotransferase" evidence="10">
    <location>
        <begin position="27"/>
        <end position="267"/>
    </location>
</feature>
<comment type="similarity">
    <text evidence="7 8">Belongs to the pseudomonas-type ThrB family.</text>
</comment>
<dbReference type="GO" id="GO:0004413">
    <property type="term" value="F:homoserine kinase activity"/>
    <property type="evidence" value="ECO:0007669"/>
    <property type="project" value="UniProtKB-UniRule"/>
</dbReference>
<dbReference type="EC" id="2.7.1.39" evidence="8 9"/>
<keyword evidence="3 8" id="KW-0791">Threonine biosynthesis</keyword>
<dbReference type="PANTHER" id="PTHR21064">
    <property type="entry name" value="AMINOGLYCOSIDE PHOSPHOTRANSFERASE DOMAIN-CONTAINING PROTEIN-RELATED"/>
    <property type="match status" value="1"/>
</dbReference>
<dbReference type="InterPro" id="IPR011009">
    <property type="entry name" value="Kinase-like_dom_sf"/>
</dbReference>
<dbReference type="Proteomes" id="UP000465810">
    <property type="component" value="Unassembled WGS sequence"/>
</dbReference>
<sequence length="334" mass="35554">MAVYTRLGAEEMDGIIAAFDVGTLTSAKGIAEGVSNSNWLIETQDTGGTSRRFILTIYESRTEVAELPFFLGLLDHLAAAGAPVPRTMHDGTGASHRLHRTPQGDKALALIEFLPGVSVSEPTPGQARAVGGALAQIHLAAADFPGTRANSLALPQWQQLLNDCGREGLESIDPDLARLVERELALLAANWPAGLPSGVIHADLFPDNVLMLGDTVTGLIDFYFACTDLLAYDVMVTHAAWCFTPDGTQFLPELSQALIEGYCAVRPLGDAERAALPVLARGAALRFLATRAYDWLNTPADALVTPKDPMAFARRLEFYADPANAGVFAGGILA</sequence>
<dbReference type="UniPathway" id="UPA00050">
    <property type="reaction ID" value="UER00064"/>
</dbReference>
<comment type="pathway">
    <text evidence="8">Amino-acid biosynthesis; L-threonine biosynthesis; L-threonine from L-aspartate: step 4/5.</text>
</comment>
<dbReference type="CDD" id="cd05153">
    <property type="entry name" value="HomoserineK_II"/>
    <property type="match status" value="1"/>
</dbReference>
<organism evidence="11 12">
    <name type="scientific">Novosphingobium silvae</name>
    <dbReference type="NCBI Taxonomy" id="2692619"/>
    <lineage>
        <taxon>Bacteria</taxon>
        <taxon>Pseudomonadati</taxon>
        <taxon>Pseudomonadota</taxon>
        <taxon>Alphaproteobacteria</taxon>
        <taxon>Sphingomonadales</taxon>
        <taxon>Sphingomonadaceae</taxon>
        <taxon>Novosphingobium</taxon>
    </lineage>
</organism>
<dbReference type="EMBL" id="WVTD01000003">
    <property type="protein sequence ID" value="MYL97424.1"/>
    <property type="molecule type" value="Genomic_DNA"/>
</dbReference>
<dbReference type="NCBIfam" id="TIGR00938">
    <property type="entry name" value="thrB_alt"/>
    <property type="match status" value="1"/>
</dbReference>
<protein>
    <recommendedName>
        <fullName evidence="8 9">Homoserine kinase</fullName>
        <shortName evidence="8">HK</shortName>
        <shortName evidence="8">HSK</shortName>
        <ecNumber evidence="8 9">2.7.1.39</ecNumber>
    </recommendedName>
</protein>
<dbReference type="InterPro" id="IPR050249">
    <property type="entry name" value="Pseudomonas-type_ThrB"/>
</dbReference>
<evidence type="ECO:0000256" key="5">
    <source>
        <dbReference type="ARBA" id="ARBA00022777"/>
    </source>
</evidence>
<dbReference type="InterPro" id="IPR005280">
    <property type="entry name" value="Homoserine_kinase_II"/>
</dbReference>
<dbReference type="Pfam" id="PF01636">
    <property type="entry name" value="APH"/>
    <property type="match status" value="1"/>
</dbReference>
<gene>
    <name evidence="8 11" type="primary">thrB</name>
    <name evidence="11" type="ORF">GR702_06510</name>
</gene>
<proteinExistence type="inferred from homology"/>
<evidence type="ECO:0000256" key="6">
    <source>
        <dbReference type="ARBA" id="ARBA00022840"/>
    </source>
</evidence>
<evidence type="ECO:0000256" key="7">
    <source>
        <dbReference type="ARBA" id="ARBA00038240"/>
    </source>
</evidence>
<dbReference type="GO" id="GO:0005524">
    <property type="term" value="F:ATP binding"/>
    <property type="evidence" value="ECO:0007669"/>
    <property type="project" value="UniProtKB-KW"/>
</dbReference>
<evidence type="ECO:0000256" key="1">
    <source>
        <dbReference type="ARBA" id="ARBA00022605"/>
    </source>
</evidence>
<comment type="caution">
    <text evidence="11">The sequence shown here is derived from an EMBL/GenBank/DDBJ whole genome shotgun (WGS) entry which is preliminary data.</text>
</comment>
<keyword evidence="4 8" id="KW-0547">Nucleotide-binding</keyword>
<dbReference type="SUPFAM" id="SSF56112">
    <property type="entry name" value="Protein kinase-like (PK-like)"/>
    <property type="match status" value="1"/>
</dbReference>
<keyword evidence="5 8" id="KW-0418">Kinase</keyword>
<dbReference type="InterPro" id="IPR002575">
    <property type="entry name" value="Aminoglycoside_PTrfase"/>
</dbReference>
<evidence type="ECO:0000256" key="4">
    <source>
        <dbReference type="ARBA" id="ARBA00022741"/>
    </source>
</evidence>
<dbReference type="PANTHER" id="PTHR21064:SF6">
    <property type="entry name" value="AMINOGLYCOSIDE PHOSPHOTRANSFERASE DOMAIN-CONTAINING PROTEIN"/>
    <property type="match status" value="1"/>
</dbReference>
<keyword evidence="12" id="KW-1185">Reference proteome</keyword>